<dbReference type="InterPro" id="IPR043472">
    <property type="entry name" value="Macro_dom-like"/>
</dbReference>
<dbReference type="PANTHER" id="PTHR11106:SF27">
    <property type="entry name" value="MACRO DOMAIN-CONTAINING PROTEIN"/>
    <property type="match status" value="1"/>
</dbReference>
<dbReference type="PROSITE" id="PS51154">
    <property type="entry name" value="MACRO"/>
    <property type="match status" value="1"/>
</dbReference>
<evidence type="ECO:0000313" key="3">
    <source>
        <dbReference type="Proteomes" id="UP000198402"/>
    </source>
</evidence>
<proteinExistence type="predicted"/>
<protein>
    <submittedName>
        <fullName evidence="2">Macro domain protein</fullName>
    </submittedName>
</protein>
<sequence length="164" mass="17521">MADLNLIQGDITQFKGDAIVNAANTGLVGGGGVDGAIHRAAGPELDIACRKLHGCPTGEAKVTPGFNLPVKIIIHTAGPIWRDGSFEEPKLLRNCYENSLKRAVENHCQTVAFPSISTGIYGYPLDKACKIGVSTIRNFEAALQVTMVAFDEGTYRAFEKAMLA</sequence>
<dbReference type="NCBIfam" id="NF001664">
    <property type="entry name" value="PRK00431.1-6"/>
    <property type="match status" value="1"/>
</dbReference>
<feature type="domain" description="Macro" evidence="1">
    <location>
        <begin position="1"/>
        <end position="164"/>
    </location>
</feature>
<dbReference type="OrthoDB" id="6194521at2"/>
<reference evidence="2 3" key="1">
    <citation type="submission" date="2015-11" db="EMBL/GenBank/DDBJ databases">
        <title>Draft genome sequences of new species of the genus Lactobacillus isolated from orchardgrass silage.</title>
        <authorList>
            <person name="Tohno M."/>
            <person name="Tanizawa Y."/>
            <person name="Arita M."/>
        </authorList>
    </citation>
    <scope>NUCLEOTIDE SEQUENCE [LARGE SCALE GENOMIC DNA]</scope>
    <source>
        <strain evidence="2 3">IWT126</strain>
    </source>
</reference>
<dbReference type="PANTHER" id="PTHR11106">
    <property type="entry name" value="GANGLIOSIDE INDUCED DIFFERENTIATION ASSOCIATED PROTEIN 2-RELATED"/>
    <property type="match status" value="1"/>
</dbReference>
<keyword evidence="3" id="KW-1185">Reference proteome</keyword>
<name>A0A1Z5H3H6_9LACO</name>
<dbReference type="EMBL" id="BCMG01000001">
    <property type="protein sequence ID" value="GAT17863.1"/>
    <property type="molecule type" value="Genomic_DNA"/>
</dbReference>
<dbReference type="RefSeq" id="WP_054653696.1">
    <property type="nucleotide sequence ID" value="NZ_BBFL01000001.1"/>
</dbReference>
<dbReference type="CDD" id="cd02908">
    <property type="entry name" value="Macro_OAADPr_deacetylase"/>
    <property type="match status" value="1"/>
</dbReference>
<evidence type="ECO:0000259" key="1">
    <source>
        <dbReference type="PROSITE" id="PS51154"/>
    </source>
</evidence>
<dbReference type="AlphaFoldDB" id="A0A1Z5H3H6"/>
<organism evidence="2 3">
    <name type="scientific">Secundilactobacillus silagei JCM 19001</name>
    <dbReference type="NCBI Taxonomy" id="1302250"/>
    <lineage>
        <taxon>Bacteria</taxon>
        <taxon>Bacillati</taxon>
        <taxon>Bacillota</taxon>
        <taxon>Bacilli</taxon>
        <taxon>Lactobacillales</taxon>
        <taxon>Lactobacillaceae</taxon>
        <taxon>Secundilactobacillus</taxon>
    </lineage>
</organism>
<dbReference type="SUPFAM" id="SSF52949">
    <property type="entry name" value="Macro domain-like"/>
    <property type="match status" value="1"/>
</dbReference>
<dbReference type="Pfam" id="PF01661">
    <property type="entry name" value="Macro"/>
    <property type="match status" value="1"/>
</dbReference>
<dbReference type="Proteomes" id="UP000198402">
    <property type="component" value="Unassembled WGS sequence"/>
</dbReference>
<dbReference type="InterPro" id="IPR002589">
    <property type="entry name" value="Macro_dom"/>
</dbReference>
<accession>A0A1Z5H3H6</accession>
<dbReference type="SMART" id="SM00506">
    <property type="entry name" value="A1pp"/>
    <property type="match status" value="1"/>
</dbReference>
<evidence type="ECO:0000313" key="2">
    <source>
        <dbReference type="EMBL" id="GAT17863.1"/>
    </source>
</evidence>
<comment type="caution">
    <text evidence="2">The sequence shown here is derived from an EMBL/GenBank/DDBJ whole genome shotgun (WGS) entry which is preliminary data.</text>
</comment>
<gene>
    <name evidence="2" type="ORF">IWT126_00120</name>
</gene>
<dbReference type="STRING" id="1302250.GCA_001313225_00174"/>
<dbReference type="Gene3D" id="3.40.220.10">
    <property type="entry name" value="Leucine Aminopeptidase, subunit E, domain 1"/>
    <property type="match status" value="1"/>
</dbReference>